<dbReference type="SMART" id="SM00849">
    <property type="entry name" value="Lactamase_B"/>
    <property type="match status" value="1"/>
</dbReference>
<organism evidence="7 8">
    <name type="scientific">Trichoderma harzianum</name>
    <name type="common">Hypocrea lixii</name>
    <dbReference type="NCBI Taxonomy" id="5544"/>
    <lineage>
        <taxon>Eukaryota</taxon>
        <taxon>Fungi</taxon>
        <taxon>Dikarya</taxon>
        <taxon>Ascomycota</taxon>
        <taxon>Pezizomycotina</taxon>
        <taxon>Sordariomycetes</taxon>
        <taxon>Hypocreomycetidae</taxon>
        <taxon>Hypocreales</taxon>
        <taxon>Hypocreaceae</taxon>
        <taxon>Trichoderma</taxon>
    </lineage>
</organism>
<evidence type="ECO:0000256" key="5">
    <source>
        <dbReference type="ARBA" id="ARBA00022833"/>
    </source>
</evidence>
<evidence type="ECO:0000256" key="3">
    <source>
        <dbReference type="ARBA" id="ARBA00022723"/>
    </source>
</evidence>
<gene>
    <name evidence="7" type="ORF">THARTR1_10386</name>
</gene>
<accession>A0A2K0TR08</accession>
<dbReference type="OrthoDB" id="10250730at2759"/>
<feature type="domain" description="Metallo-beta-lactamase" evidence="6">
    <location>
        <begin position="47"/>
        <end position="276"/>
    </location>
</feature>
<evidence type="ECO:0000256" key="2">
    <source>
        <dbReference type="ARBA" id="ARBA00007749"/>
    </source>
</evidence>
<comment type="similarity">
    <text evidence="2">Belongs to the metallo-beta-lactamase superfamily.</text>
</comment>
<keyword evidence="3" id="KW-0479">Metal-binding</keyword>
<dbReference type="GO" id="GO:0046872">
    <property type="term" value="F:metal ion binding"/>
    <property type="evidence" value="ECO:0007669"/>
    <property type="project" value="UniProtKB-KW"/>
</dbReference>
<comment type="cofactor">
    <cofactor evidence="1">
        <name>Zn(2+)</name>
        <dbReference type="ChEBI" id="CHEBI:29105"/>
    </cofactor>
</comment>
<proteinExistence type="inferred from homology"/>
<comment type="caution">
    <text evidence="7">The sequence shown here is derived from an EMBL/GenBank/DDBJ whole genome shotgun (WGS) entry which is preliminary data.</text>
</comment>
<name>A0A2K0TR08_TRIHA</name>
<dbReference type="GO" id="GO:0016787">
    <property type="term" value="F:hydrolase activity"/>
    <property type="evidence" value="ECO:0007669"/>
    <property type="project" value="UniProtKB-KW"/>
</dbReference>
<dbReference type="PANTHER" id="PTHR42978:SF2">
    <property type="entry name" value="102 KBASES UNSTABLE REGION: FROM 1 TO 119443"/>
    <property type="match status" value="1"/>
</dbReference>
<keyword evidence="5" id="KW-0862">Zinc</keyword>
<dbReference type="CDD" id="cd07730">
    <property type="entry name" value="metallo-hydrolase-like_MBL-fold"/>
    <property type="match status" value="1"/>
</dbReference>
<protein>
    <recommendedName>
        <fullName evidence="6">Metallo-beta-lactamase domain-containing protein</fullName>
    </recommendedName>
</protein>
<evidence type="ECO:0000313" key="8">
    <source>
        <dbReference type="Proteomes" id="UP000236290"/>
    </source>
</evidence>
<keyword evidence="4" id="KW-0378">Hydrolase</keyword>
<sequence>MTVKGKLPSSSVTVEVSALPTGKLYLPDRWLFEDGDNDMQKARQFSPDFSFLISHPSGEHILFDLGMRKELDNNPDVIRSDYRYISPVVPKDATDLLDEGPVKSSEISTVVFSHLHFDHTGDPAKFSHATFVTGPGSSAATTPGYPRAAKSPFLSVVIEHSKYRELSFETDPWVPIGPFERAYDYFSDGSFYLIDTPGHMPGHLGALAHTDADEWVFMGGDCCHHRALLVGARPVSTTVGPNGTPSFHKDPLTAISTIEKVNLLQRGENVMAALAHDAILEGLMPLYPEKLNGWKGAQWKQDIDDIVERMYPQ</sequence>
<reference evidence="7 8" key="1">
    <citation type="submission" date="2017-02" db="EMBL/GenBank/DDBJ databases">
        <title>Genomes of Trichoderma spp. with biocontrol activity.</title>
        <authorList>
            <person name="Gardiner D."/>
            <person name="Kazan K."/>
            <person name="Vos C."/>
            <person name="Harvey P."/>
        </authorList>
    </citation>
    <scope>NUCLEOTIDE SEQUENCE [LARGE SCALE GENOMIC DNA]</scope>
    <source>
        <strain evidence="7 8">Tr1</strain>
    </source>
</reference>
<dbReference type="PANTHER" id="PTHR42978">
    <property type="entry name" value="QUORUM-QUENCHING LACTONASE YTNP-RELATED-RELATED"/>
    <property type="match status" value="1"/>
</dbReference>
<dbReference type="InterPro" id="IPR036866">
    <property type="entry name" value="RibonucZ/Hydroxyglut_hydro"/>
</dbReference>
<dbReference type="Gene3D" id="3.60.15.10">
    <property type="entry name" value="Ribonuclease Z/Hydroxyacylglutathione hydrolase-like"/>
    <property type="match status" value="1"/>
</dbReference>
<dbReference type="Proteomes" id="UP000236290">
    <property type="component" value="Unassembled WGS sequence"/>
</dbReference>
<dbReference type="Pfam" id="PF00753">
    <property type="entry name" value="Lactamase_B"/>
    <property type="match status" value="1"/>
</dbReference>
<evidence type="ECO:0000256" key="4">
    <source>
        <dbReference type="ARBA" id="ARBA00022801"/>
    </source>
</evidence>
<dbReference type="AlphaFoldDB" id="A0A2K0TR08"/>
<dbReference type="InterPro" id="IPR001279">
    <property type="entry name" value="Metallo-B-lactamas"/>
</dbReference>
<dbReference type="EMBL" id="MTYI01000252">
    <property type="protein sequence ID" value="PNP47967.1"/>
    <property type="molecule type" value="Genomic_DNA"/>
</dbReference>
<evidence type="ECO:0000313" key="7">
    <source>
        <dbReference type="EMBL" id="PNP47967.1"/>
    </source>
</evidence>
<dbReference type="InterPro" id="IPR051013">
    <property type="entry name" value="MBL_superfamily_lactonases"/>
</dbReference>
<dbReference type="SUPFAM" id="SSF56281">
    <property type="entry name" value="Metallo-hydrolase/oxidoreductase"/>
    <property type="match status" value="1"/>
</dbReference>
<evidence type="ECO:0000256" key="1">
    <source>
        <dbReference type="ARBA" id="ARBA00001947"/>
    </source>
</evidence>
<evidence type="ECO:0000259" key="6">
    <source>
        <dbReference type="SMART" id="SM00849"/>
    </source>
</evidence>